<evidence type="ECO:0000313" key="3">
    <source>
        <dbReference type="EnsemblMetazoa" id="Aqu2.1.38660_001"/>
    </source>
</evidence>
<reference evidence="4" key="1">
    <citation type="journal article" date="2010" name="Nature">
        <title>The Amphimedon queenslandica genome and the evolution of animal complexity.</title>
        <authorList>
            <person name="Srivastava M."/>
            <person name="Simakov O."/>
            <person name="Chapman J."/>
            <person name="Fahey B."/>
            <person name="Gauthier M.E."/>
            <person name="Mitros T."/>
            <person name="Richards G.S."/>
            <person name="Conaco C."/>
            <person name="Dacre M."/>
            <person name="Hellsten U."/>
            <person name="Larroux C."/>
            <person name="Putnam N.H."/>
            <person name="Stanke M."/>
            <person name="Adamska M."/>
            <person name="Darling A."/>
            <person name="Degnan S.M."/>
            <person name="Oakley T.H."/>
            <person name="Plachetzki D.C."/>
            <person name="Zhai Y."/>
            <person name="Adamski M."/>
            <person name="Calcino A."/>
            <person name="Cummins S.F."/>
            <person name="Goodstein D.M."/>
            <person name="Harris C."/>
            <person name="Jackson D.J."/>
            <person name="Leys S.P."/>
            <person name="Shu S."/>
            <person name="Woodcroft B.J."/>
            <person name="Vervoort M."/>
            <person name="Kosik K.S."/>
            <person name="Manning G."/>
            <person name="Degnan B.M."/>
            <person name="Rokhsar D.S."/>
        </authorList>
    </citation>
    <scope>NUCLEOTIDE SEQUENCE [LARGE SCALE GENOMIC DNA]</scope>
</reference>
<proteinExistence type="predicted"/>
<feature type="compositionally biased region" description="Basic and acidic residues" evidence="2">
    <location>
        <begin position="275"/>
        <end position="286"/>
    </location>
</feature>
<dbReference type="OMA" id="ANIEMER"/>
<reference evidence="3" key="2">
    <citation type="submission" date="2017-05" db="UniProtKB">
        <authorList>
            <consortium name="EnsemblMetazoa"/>
        </authorList>
    </citation>
    <scope>IDENTIFICATION</scope>
</reference>
<feature type="region of interest" description="Disordered" evidence="2">
    <location>
        <begin position="103"/>
        <end position="179"/>
    </location>
</feature>
<feature type="region of interest" description="Disordered" evidence="2">
    <location>
        <begin position="275"/>
        <end position="311"/>
    </location>
</feature>
<evidence type="ECO:0000256" key="2">
    <source>
        <dbReference type="SAM" id="MobiDB-lite"/>
    </source>
</evidence>
<dbReference type="InterPro" id="IPR040171">
    <property type="entry name" value="USBP1-like"/>
</dbReference>
<protein>
    <recommendedName>
        <fullName evidence="5">Harmonin-binding protein USHBP1 PDZ-binding domain-containing protein</fullName>
    </recommendedName>
</protein>
<dbReference type="OrthoDB" id="6256369at2759"/>
<dbReference type="STRING" id="400682.A0A1X7VEC0"/>
<name>A0A1X7VEC0_AMPQE</name>
<feature type="coiled-coil region" evidence="1">
    <location>
        <begin position="841"/>
        <end position="879"/>
    </location>
</feature>
<feature type="compositionally biased region" description="Basic and acidic residues" evidence="2">
    <location>
        <begin position="392"/>
        <end position="401"/>
    </location>
</feature>
<dbReference type="PANTHER" id="PTHR23347:SF6">
    <property type="entry name" value="FI17904P1"/>
    <property type="match status" value="1"/>
</dbReference>
<feature type="region of interest" description="Disordered" evidence="2">
    <location>
        <begin position="375"/>
        <end position="408"/>
    </location>
</feature>
<evidence type="ECO:0000313" key="4">
    <source>
        <dbReference type="Proteomes" id="UP000007879"/>
    </source>
</evidence>
<dbReference type="EnsemblMetazoa" id="Aqu2.1.38660_001">
    <property type="protein sequence ID" value="Aqu2.1.38660_001"/>
    <property type="gene ID" value="Aqu2.1.38660"/>
</dbReference>
<feature type="compositionally biased region" description="Basic and acidic residues" evidence="2">
    <location>
        <begin position="301"/>
        <end position="311"/>
    </location>
</feature>
<dbReference type="Proteomes" id="UP000007879">
    <property type="component" value="Unassembled WGS sequence"/>
</dbReference>
<evidence type="ECO:0008006" key="5">
    <source>
        <dbReference type="Google" id="ProtNLM"/>
    </source>
</evidence>
<dbReference type="AlphaFoldDB" id="A0A1X7VEC0"/>
<dbReference type="InParanoid" id="A0A1X7VEC0"/>
<gene>
    <name evidence="3" type="primary">105316872</name>
</gene>
<evidence type="ECO:0000256" key="1">
    <source>
        <dbReference type="SAM" id="Coils"/>
    </source>
</evidence>
<sequence>MERYNSNLFDFFQSCNTYDHRSRTIDVSDLQYLCIEYRLNLRDCKDCIKIDASQRIPYSEIMRYIRDYAYRESNGPSAHTTIHPIQHTYSPIYRPYLEESYTPEYSSEDPFRGGDIPVSPPDQDSHDPIPRDMHWVTTEHHHHHQTSSRASPSGLPPSNGEVRMPSDPSWYQTDSDNDYTKGRHCRNCKSYQRQVLTLKDKLKHSKAEIEHLQTLSDKTSKELQQYYQKHWQKQAKEYEGYLAASERDRLKLQAQIEKLTRSYRDKLEAYQKALREKERSAKRLPQDEGDSDTSSRGHAKGYHDDGRRVKDELDMERLQRLYSSLKQETEQLKEQLRETEREKWTLKDENQKLHCQLIKGDPLLHKSGEGVAIKGGAKGTQPLHKISSTDCDPERQQEREVQSGTKKAKSLISAPSEASDIYASSGYLPSSVDGVSNIVSILNEDVTTSVLPESFSPEQQQQLVYALQNCHSIQELISCLFSYSLSFSASSQEGLVENEQLRSKVKHLEAEHRRLSTSFDTVKHESEYMFCKLAQVEGNNCCLRHITKLCKQACEVHELLYEMKLSPTSSTSPTFPSFPESNYSADRNDLGKHVLLRARYLLSDLESNKELQSHIPTQPSDGLLSGWNLSMSQYTATTSGLSSGVSSIGEAELNSNEIDQLKIYYQGLVSYASQLTGTLVEIDGLRELMSVKDPNIVKDSLFDKNKMEQAVADIEDYVDTEELCKIREEKAELRSQIYMMEQSKRSMELQVSRVQLQNNMLERRNAELQQLYKTEKDKRRRIRDKLKLYKSQADISNIPDNTSEAQQALERALLHSEELYHFLQKHIQESQEISDQLVEFVKELLSANRALVEAFERAKKRQQFEKRQLKQEILTLTNRLHQST</sequence>
<accession>A0A1X7VEC0</accession>
<feature type="compositionally biased region" description="Basic and acidic residues" evidence="2">
    <location>
        <begin position="123"/>
        <end position="139"/>
    </location>
</feature>
<dbReference type="PANTHER" id="PTHR23347">
    <property type="entry name" value="COLORECTAL MUTANT CANCER PROTEIN MCC PROTEIN -RELATED"/>
    <property type="match status" value="1"/>
</dbReference>
<feature type="coiled-coil region" evidence="1">
    <location>
        <begin position="491"/>
        <end position="518"/>
    </location>
</feature>
<feature type="coiled-coil region" evidence="1">
    <location>
        <begin position="744"/>
        <end position="785"/>
    </location>
</feature>
<keyword evidence="1" id="KW-0175">Coiled coil</keyword>
<dbReference type="EnsemblMetazoa" id="XM_019993633.1">
    <property type="protein sequence ID" value="XP_019849192.1"/>
    <property type="gene ID" value="LOC105316872"/>
</dbReference>
<keyword evidence="4" id="KW-1185">Reference proteome</keyword>
<dbReference type="KEGG" id="aqu:105316872"/>
<organism evidence="3">
    <name type="scientific">Amphimedon queenslandica</name>
    <name type="common">Sponge</name>
    <dbReference type="NCBI Taxonomy" id="400682"/>
    <lineage>
        <taxon>Eukaryota</taxon>
        <taxon>Metazoa</taxon>
        <taxon>Porifera</taxon>
        <taxon>Demospongiae</taxon>
        <taxon>Heteroscleromorpha</taxon>
        <taxon>Haplosclerida</taxon>
        <taxon>Niphatidae</taxon>
        <taxon>Amphimedon</taxon>
    </lineage>
</organism>